<dbReference type="Proteomes" id="UP000054270">
    <property type="component" value="Unassembled WGS sequence"/>
</dbReference>
<evidence type="ECO:0000256" key="1">
    <source>
        <dbReference type="SAM" id="MobiDB-lite"/>
    </source>
</evidence>
<sequence>MCRLRIVRLPQRPSPSPASPLGSRPPLRRRPLPDAYDIQIHNRHVALALPFAGFVCNDRPAKILRHRLTASLARPYAKAKMRRARSFIIQIPAAVGTNGSGIMALFSGIFYAVDVP</sequence>
<feature type="region of interest" description="Disordered" evidence="1">
    <location>
        <begin position="9"/>
        <end position="30"/>
    </location>
</feature>
<evidence type="ECO:0000313" key="4">
    <source>
        <dbReference type="Proteomes" id="UP000054270"/>
    </source>
</evidence>
<name>A0A0D2LN38_HYPSF</name>
<keyword evidence="2" id="KW-1133">Transmembrane helix</keyword>
<gene>
    <name evidence="3" type="ORF">HYPSUDRAFT_524173</name>
</gene>
<dbReference type="EMBL" id="KN817519">
    <property type="protein sequence ID" value="KJA29512.1"/>
    <property type="molecule type" value="Genomic_DNA"/>
</dbReference>
<protein>
    <submittedName>
        <fullName evidence="3">Uncharacterized protein</fullName>
    </submittedName>
</protein>
<accession>A0A0D2LN38</accession>
<keyword evidence="2" id="KW-0812">Transmembrane</keyword>
<reference evidence="4" key="1">
    <citation type="submission" date="2014-04" db="EMBL/GenBank/DDBJ databases">
        <title>Evolutionary Origins and Diversification of the Mycorrhizal Mutualists.</title>
        <authorList>
            <consortium name="DOE Joint Genome Institute"/>
            <consortium name="Mycorrhizal Genomics Consortium"/>
            <person name="Kohler A."/>
            <person name="Kuo A."/>
            <person name="Nagy L.G."/>
            <person name="Floudas D."/>
            <person name="Copeland A."/>
            <person name="Barry K.W."/>
            <person name="Cichocki N."/>
            <person name="Veneault-Fourrey C."/>
            <person name="LaButti K."/>
            <person name="Lindquist E.A."/>
            <person name="Lipzen A."/>
            <person name="Lundell T."/>
            <person name="Morin E."/>
            <person name="Murat C."/>
            <person name="Riley R."/>
            <person name="Ohm R."/>
            <person name="Sun H."/>
            <person name="Tunlid A."/>
            <person name="Henrissat B."/>
            <person name="Grigoriev I.V."/>
            <person name="Hibbett D.S."/>
            <person name="Martin F."/>
        </authorList>
    </citation>
    <scope>NUCLEOTIDE SEQUENCE [LARGE SCALE GENOMIC DNA]</scope>
    <source>
        <strain evidence="4">FD-334 SS-4</strain>
    </source>
</reference>
<organism evidence="3 4">
    <name type="scientific">Hypholoma sublateritium (strain FD-334 SS-4)</name>
    <dbReference type="NCBI Taxonomy" id="945553"/>
    <lineage>
        <taxon>Eukaryota</taxon>
        <taxon>Fungi</taxon>
        <taxon>Dikarya</taxon>
        <taxon>Basidiomycota</taxon>
        <taxon>Agaricomycotina</taxon>
        <taxon>Agaricomycetes</taxon>
        <taxon>Agaricomycetidae</taxon>
        <taxon>Agaricales</taxon>
        <taxon>Agaricineae</taxon>
        <taxon>Strophariaceae</taxon>
        <taxon>Hypholoma</taxon>
    </lineage>
</organism>
<feature type="transmembrane region" description="Helical" evidence="2">
    <location>
        <begin position="87"/>
        <end position="113"/>
    </location>
</feature>
<evidence type="ECO:0000256" key="2">
    <source>
        <dbReference type="SAM" id="Phobius"/>
    </source>
</evidence>
<dbReference type="AlphaFoldDB" id="A0A0D2LN38"/>
<proteinExistence type="predicted"/>
<keyword evidence="4" id="KW-1185">Reference proteome</keyword>
<evidence type="ECO:0000313" key="3">
    <source>
        <dbReference type="EMBL" id="KJA29512.1"/>
    </source>
</evidence>
<keyword evidence="2" id="KW-0472">Membrane</keyword>